<dbReference type="SFLD" id="SFLDS00003">
    <property type="entry name" value="Haloacid_Dehalogenase"/>
    <property type="match status" value="1"/>
</dbReference>
<evidence type="ECO:0000313" key="7">
    <source>
        <dbReference type="Proteomes" id="UP000229329"/>
    </source>
</evidence>
<dbReference type="PANTHER" id="PTHR46193:SF18">
    <property type="entry name" value="HEXITOL PHOSPHATASE B"/>
    <property type="match status" value="1"/>
</dbReference>
<dbReference type="GO" id="GO:0046872">
    <property type="term" value="F:metal ion binding"/>
    <property type="evidence" value="ECO:0007669"/>
    <property type="project" value="UniProtKB-KW"/>
</dbReference>
<dbReference type="PRINTS" id="PR00413">
    <property type="entry name" value="HADHALOGNASE"/>
</dbReference>
<name>A0A2M8S482_9PAST</name>
<dbReference type="InterPro" id="IPR006439">
    <property type="entry name" value="HAD-SF_hydro_IA"/>
</dbReference>
<dbReference type="InterPro" id="IPR036412">
    <property type="entry name" value="HAD-like_sf"/>
</dbReference>
<comment type="caution">
    <text evidence="6">The sequence shown here is derived from an EMBL/GenBank/DDBJ whole genome shotgun (WGS) entry which is preliminary data.</text>
</comment>
<dbReference type="PANTHER" id="PTHR46193">
    <property type="entry name" value="6-PHOSPHOGLUCONATE PHOSPHATASE"/>
    <property type="match status" value="1"/>
</dbReference>
<evidence type="ECO:0000256" key="3">
    <source>
        <dbReference type="ARBA" id="ARBA00022723"/>
    </source>
</evidence>
<dbReference type="SFLD" id="SFLDG01135">
    <property type="entry name" value="C1.5.6:_HAD__Beta-PGM__Phospha"/>
    <property type="match status" value="1"/>
</dbReference>
<dbReference type="InterPro" id="IPR041492">
    <property type="entry name" value="HAD_2"/>
</dbReference>
<dbReference type="InterPro" id="IPR023214">
    <property type="entry name" value="HAD_sf"/>
</dbReference>
<dbReference type="Gene3D" id="3.40.50.1000">
    <property type="entry name" value="HAD superfamily/HAD-like"/>
    <property type="match status" value="1"/>
</dbReference>
<keyword evidence="7" id="KW-1185">Reference proteome</keyword>
<gene>
    <name evidence="6" type="ORF">CVP05_03540</name>
</gene>
<dbReference type="SFLD" id="SFLDG01129">
    <property type="entry name" value="C1.5:_HAD__Beta-PGM__Phosphata"/>
    <property type="match status" value="1"/>
</dbReference>
<accession>A0A2M8S482</accession>
<dbReference type="GO" id="GO:0003824">
    <property type="term" value="F:catalytic activity"/>
    <property type="evidence" value="ECO:0007669"/>
    <property type="project" value="UniProtKB-ARBA"/>
</dbReference>
<organism evidence="6 7">
    <name type="scientific">Conservatibacter flavescens</name>
    <dbReference type="NCBI Taxonomy" id="28161"/>
    <lineage>
        <taxon>Bacteria</taxon>
        <taxon>Pseudomonadati</taxon>
        <taxon>Pseudomonadota</taxon>
        <taxon>Gammaproteobacteria</taxon>
        <taxon>Pasteurellales</taxon>
        <taxon>Pasteurellaceae</taxon>
        <taxon>Conservatibacter</taxon>
    </lineage>
</organism>
<protein>
    <submittedName>
        <fullName evidence="6">Phosphatase</fullName>
    </submittedName>
</protein>
<keyword evidence="3" id="KW-0479">Metal-binding</keyword>
<dbReference type="NCBIfam" id="TIGR01509">
    <property type="entry name" value="HAD-SF-IA-v3"/>
    <property type="match status" value="1"/>
</dbReference>
<dbReference type="InterPro" id="IPR023198">
    <property type="entry name" value="PGP-like_dom2"/>
</dbReference>
<evidence type="ECO:0000256" key="1">
    <source>
        <dbReference type="ARBA" id="ARBA00001946"/>
    </source>
</evidence>
<proteinExistence type="inferred from homology"/>
<keyword evidence="4" id="KW-0460">Magnesium</keyword>
<comment type="similarity">
    <text evidence="2">Belongs to the HAD-like hydrolase superfamily. CbbY/CbbZ/Gph/YieH family.</text>
</comment>
<evidence type="ECO:0000256" key="2">
    <source>
        <dbReference type="ARBA" id="ARBA00006171"/>
    </source>
</evidence>
<dbReference type="Gene3D" id="1.10.150.240">
    <property type="entry name" value="Putative phosphatase, domain 2"/>
    <property type="match status" value="1"/>
</dbReference>
<dbReference type="SUPFAM" id="SSF56784">
    <property type="entry name" value="HAD-like"/>
    <property type="match status" value="1"/>
</dbReference>
<comment type="cofactor">
    <cofactor evidence="1">
        <name>Mg(2+)</name>
        <dbReference type="ChEBI" id="CHEBI:18420"/>
    </cofactor>
</comment>
<dbReference type="NCBIfam" id="TIGR01549">
    <property type="entry name" value="HAD-SF-IA-v1"/>
    <property type="match status" value="1"/>
</dbReference>
<dbReference type="RefSeq" id="WP_100288204.1">
    <property type="nucleotide sequence ID" value="NZ_PHHA01000004.1"/>
</dbReference>
<dbReference type="EMBL" id="PHHA01000004">
    <property type="protein sequence ID" value="PJG85950.1"/>
    <property type="molecule type" value="Genomic_DNA"/>
</dbReference>
<keyword evidence="5" id="KW-0119">Carbohydrate metabolism</keyword>
<reference evidence="6 7" key="1">
    <citation type="submission" date="2017-11" db="EMBL/GenBank/DDBJ databases">
        <title>Reclassification of Bisgaard taxon 7 as Conservatibacter flavescens gen. nov., sp. nov.</title>
        <authorList>
            <person name="Christensen H."/>
        </authorList>
    </citation>
    <scope>NUCLEOTIDE SEQUENCE [LARGE SCALE GENOMIC DNA]</scope>
    <source>
        <strain evidence="6 7">7_4</strain>
    </source>
</reference>
<dbReference type="Proteomes" id="UP000229329">
    <property type="component" value="Unassembled WGS sequence"/>
</dbReference>
<dbReference type="InterPro" id="IPR051600">
    <property type="entry name" value="Beta-PGM-like"/>
</dbReference>
<dbReference type="Pfam" id="PF13419">
    <property type="entry name" value="HAD_2"/>
    <property type="match status" value="1"/>
</dbReference>
<sequence>MKKAFIFDMDGLLIDSEPLWQQVGVEVFNQYGLPVTLNDMAQWTGSPVHIMTQKACMQFGIQLDDKSVAEHYLAQAMARIIAEKPLMPHVKETLAFLAEQNIKMAIASASPRVMLESIVKSCGIEHYFSYIASAHELSFNKPHPEVYLHACHQLNLSPMECVGIEDSKVGMTAVKAANMTCIVIPHQNDFQRGYWELADVKLGSLANINSALLSHL</sequence>
<evidence type="ECO:0000313" key="6">
    <source>
        <dbReference type="EMBL" id="PJG85950.1"/>
    </source>
</evidence>
<dbReference type="NCBIfam" id="NF008087">
    <property type="entry name" value="PRK10826.1"/>
    <property type="match status" value="1"/>
</dbReference>
<evidence type="ECO:0000256" key="5">
    <source>
        <dbReference type="ARBA" id="ARBA00023277"/>
    </source>
</evidence>
<evidence type="ECO:0000256" key="4">
    <source>
        <dbReference type="ARBA" id="ARBA00022842"/>
    </source>
</evidence>
<dbReference type="OrthoDB" id="9800058at2"/>
<dbReference type="AlphaFoldDB" id="A0A2M8S482"/>